<dbReference type="AlphaFoldDB" id="S7V2H0"/>
<keyword evidence="1" id="KW-1133">Transmembrane helix</keyword>
<proteinExistence type="predicted"/>
<keyword evidence="3" id="KW-1185">Reference proteome</keyword>
<comment type="caution">
    <text evidence="2">The sequence shown here is derived from an EMBL/GenBank/DDBJ whole genome shotgun (WGS) entry which is preliminary data.</text>
</comment>
<dbReference type="Proteomes" id="UP000014977">
    <property type="component" value="Unassembled WGS sequence"/>
</dbReference>
<protein>
    <submittedName>
        <fullName evidence="2">Uncharacterized protein</fullName>
    </submittedName>
</protein>
<gene>
    <name evidence="2" type="ORF">dsmv_0238</name>
</gene>
<sequence length="58" mass="6088">MLNICAGLAVAILIVFTMFNLFLPYALIALAAIVPLGFACGVISRARGRDCKMGICGI</sequence>
<organism evidence="2 3">
    <name type="scientific">Desulfococcus multivorans DSM 2059</name>
    <dbReference type="NCBI Taxonomy" id="1121405"/>
    <lineage>
        <taxon>Bacteria</taxon>
        <taxon>Pseudomonadati</taxon>
        <taxon>Thermodesulfobacteriota</taxon>
        <taxon>Desulfobacteria</taxon>
        <taxon>Desulfobacterales</taxon>
        <taxon>Desulfococcaceae</taxon>
        <taxon>Desulfococcus</taxon>
    </lineage>
</organism>
<name>S7V2H0_DESML</name>
<dbReference type="RefSeq" id="WP_020876900.1">
    <property type="nucleotide sequence ID" value="NZ_ATHJ01000094.1"/>
</dbReference>
<keyword evidence="1" id="KW-0472">Membrane</keyword>
<evidence type="ECO:0000313" key="3">
    <source>
        <dbReference type="Proteomes" id="UP000014977"/>
    </source>
</evidence>
<feature type="transmembrane region" description="Helical" evidence="1">
    <location>
        <begin position="6"/>
        <end position="39"/>
    </location>
</feature>
<evidence type="ECO:0000256" key="1">
    <source>
        <dbReference type="SAM" id="Phobius"/>
    </source>
</evidence>
<keyword evidence="1" id="KW-0812">Transmembrane</keyword>
<dbReference type="EMBL" id="ATHJ01000094">
    <property type="protein sequence ID" value="EPR38828.1"/>
    <property type="molecule type" value="Genomic_DNA"/>
</dbReference>
<reference evidence="2 3" key="1">
    <citation type="journal article" date="2013" name="Genome Announc.">
        <title>Draft genome sequences for three mercury-methylating, sulfate-reducing bacteria.</title>
        <authorList>
            <person name="Brown S.D."/>
            <person name="Hurt R.A.Jr."/>
            <person name="Gilmour C.C."/>
            <person name="Elias D.A."/>
        </authorList>
    </citation>
    <scope>NUCLEOTIDE SEQUENCE [LARGE SCALE GENOMIC DNA]</scope>
    <source>
        <strain evidence="2 3">DSM 2059</strain>
    </source>
</reference>
<accession>S7V2H0</accession>
<evidence type="ECO:0000313" key="2">
    <source>
        <dbReference type="EMBL" id="EPR38828.1"/>
    </source>
</evidence>